<dbReference type="InterPro" id="IPR032675">
    <property type="entry name" value="LRR_dom_sf"/>
</dbReference>
<evidence type="ECO:0000313" key="1">
    <source>
        <dbReference type="EMBL" id="OBZ72549.1"/>
    </source>
</evidence>
<dbReference type="SUPFAM" id="SSF52047">
    <property type="entry name" value="RNI-like"/>
    <property type="match status" value="1"/>
</dbReference>
<name>A0A1C7M811_GRIFR</name>
<keyword evidence="2" id="KW-1185">Reference proteome</keyword>
<dbReference type="Gene3D" id="3.80.10.10">
    <property type="entry name" value="Ribonuclease Inhibitor"/>
    <property type="match status" value="1"/>
</dbReference>
<protein>
    <recommendedName>
        <fullName evidence="3">F-box domain-containing protein</fullName>
    </recommendedName>
</protein>
<dbReference type="Proteomes" id="UP000092993">
    <property type="component" value="Unassembled WGS sequence"/>
</dbReference>
<comment type="caution">
    <text evidence="1">The sequence shown here is derived from an EMBL/GenBank/DDBJ whole genome shotgun (WGS) entry which is preliminary data.</text>
</comment>
<gene>
    <name evidence="1" type="ORF">A0H81_07429</name>
</gene>
<evidence type="ECO:0000313" key="2">
    <source>
        <dbReference type="Proteomes" id="UP000092993"/>
    </source>
</evidence>
<sequence>MSLLLLKDDILLQLITYLSPLEALHLSLTTREIYPLAILQVPTVVQCFTTAKLAKVLSYMLADIPNRARRLRDFEITRGALQIELVPLVGALFQQAVNLRRVSIDPLADFIEHDPRIGEAISALARLESLEVYEMHEDEAIAVVKQLCSSPRRLFLSDLERDDAFPLIFSILPSFTRLQHLELSSFGIEGCTSGPLTSPIYMPSVRYLRIFSSVVPWISTSIRFGNGGWRRFLPHCIAYLLCVCGSLRRPYLPSTPVAKGMSDDMRRQKLPRLFVELFPSLRYIAYACEMWDASNERLDGDDAGKRFTWWRITGSGPERKLTEISWWQGECVRWFLLNSDFESIENMDWDDGEIPDRA</sequence>
<accession>A0A1C7M811</accession>
<evidence type="ECO:0008006" key="3">
    <source>
        <dbReference type="Google" id="ProtNLM"/>
    </source>
</evidence>
<dbReference type="EMBL" id="LUGG01000009">
    <property type="protein sequence ID" value="OBZ72549.1"/>
    <property type="molecule type" value="Genomic_DNA"/>
</dbReference>
<proteinExistence type="predicted"/>
<reference evidence="1 2" key="1">
    <citation type="submission" date="2016-03" db="EMBL/GenBank/DDBJ databases">
        <title>Whole genome sequencing of Grifola frondosa 9006-11.</title>
        <authorList>
            <person name="Min B."/>
            <person name="Park H."/>
            <person name="Kim J.-G."/>
            <person name="Cho H."/>
            <person name="Oh Y.-L."/>
            <person name="Kong W.-S."/>
            <person name="Choi I.-G."/>
        </authorList>
    </citation>
    <scope>NUCLEOTIDE SEQUENCE [LARGE SCALE GENOMIC DNA]</scope>
    <source>
        <strain evidence="1 2">9006-11</strain>
    </source>
</reference>
<dbReference type="AlphaFoldDB" id="A0A1C7M811"/>
<dbReference type="OrthoDB" id="2745769at2759"/>
<organism evidence="1 2">
    <name type="scientific">Grifola frondosa</name>
    <name type="common">Maitake</name>
    <name type="synonym">Polyporus frondosus</name>
    <dbReference type="NCBI Taxonomy" id="5627"/>
    <lineage>
        <taxon>Eukaryota</taxon>
        <taxon>Fungi</taxon>
        <taxon>Dikarya</taxon>
        <taxon>Basidiomycota</taxon>
        <taxon>Agaricomycotina</taxon>
        <taxon>Agaricomycetes</taxon>
        <taxon>Polyporales</taxon>
        <taxon>Grifolaceae</taxon>
        <taxon>Grifola</taxon>
    </lineage>
</organism>